<proteinExistence type="inferred from homology"/>
<dbReference type="Pfam" id="PF01103">
    <property type="entry name" value="Omp85"/>
    <property type="match status" value="1"/>
</dbReference>
<dbReference type="Pfam" id="PF17243">
    <property type="entry name" value="POTRA_TamA_1"/>
    <property type="match status" value="1"/>
</dbReference>
<feature type="domain" description="POTRA" evidence="12">
    <location>
        <begin position="200"/>
        <end position="269"/>
    </location>
</feature>
<dbReference type="Pfam" id="PF07244">
    <property type="entry name" value="POTRA"/>
    <property type="match status" value="1"/>
</dbReference>
<evidence type="ECO:0000256" key="7">
    <source>
        <dbReference type="ARBA" id="ARBA00023136"/>
    </source>
</evidence>
<keyword evidence="5" id="KW-0812">Transmembrane</keyword>
<evidence type="ECO:0000256" key="2">
    <source>
        <dbReference type="ARBA" id="ARBA00010248"/>
    </source>
</evidence>
<dbReference type="InterPro" id="IPR010827">
    <property type="entry name" value="BamA/TamA_POTRA"/>
</dbReference>
<protein>
    <recommendedName>
        <fullName evidence="3">Translocation and assembly module subunit TamA</fullName>
    </recommendedName>
    <alternativeName>
        <fullName evidence="9">Autotransporter assembly factor TamA</fullName>
    </alternativeName>
</protein>
<dbReference type="RefSeq" id="WP_265047968.1">
    <property type="nucleotide sequence ID" value="NZ_CP100390.1"/>
</dbReference>
<sequence length="587" mass="65728">MKNQNSDHYLSGVLAHNSVLNRLLFIILAIFVVSPALASVDIVVTGANSTLTGNVKAHIGQIEAAEFRNPRILERRLNNLITEAVQGLGYYQSEWSLDLASDNVVVALNPGPPVMLAQPNIQLIGPAIDMPAFRDIIKSNALVAGEQLDHSKYDRLKKELMQKAQGLGFFDAEYRESELLVDVQNNTAQINLIMESGDRYQFGEVSFEGSQLGEGFLQSIVPFKRHDPYERKLLSSFRRKLYETGYFSSVTIDTQRIIEDGMKQVSLSVITEDASQHQFEVGFGFDTDNGPRVRFNWDMPVIGTRGHTWNSSIEVSKPEQEISATYRIPLAQPLTNFLLFDTGYIHQEIETTESSLFNVGISKLNLKENNWQLRYGVSADYEEYRQADEDWVDVFYLVPHIGWMRSGFDQDANPSKGYRLWLRFSGSSTEIGADASFFKVHAGARWLTPIGNTNFRLLTRLELGGIATDDLQQVPVSRRFYTGGDQTIRGYGYHRVASRDENGELVGGKFLNVGSVELSGRIAPQWRGAIFTDTGRAYEDPDEAFSSSIGIGARWLSIIGEVRIDLAHPLDDDDTPVKLHISMGPPL</sequence>
<dbReference type="EMBL" id="CP100390">
    <property type="protein sequence ID" value="UZE96483.1"/>
    <property type="molecule type" value="Genomic_DNA"/>
</dbReference>
<evidence type="ECO:0000256" key="5">
    <source>
        <dbReference type="ARBA" id="ARBA00022692"/>
    </source>
</evidence>
<evidence type="ECO:0000259" key="12">
    <source>
        <dbReference type="Pfam" id="PF07244"/>
    </source>
</evidence>
<dbReference type="Proteomes" id="UP001163739">
    <property type="component" value="Chromosome"/>
</dbReference>
<evidence type="ECO:0000256" key="9">
    <source>
        <dbReference type="ARBA" id="ARBA00033063"/>
    </source>
</evidence>
<dbReference type="PANTHER" id="PTHR12815">
    <property type="entry name" value="SORTING AND ASSEMBLY MACHINERY SAMM50 PROTEIN FAMILY MEMBER"/>
    <property type="match status" value="1"/>
</dbReference>
<evidence type="ECO:0000256" key="3">
    <source>
        <dbReference type="ARBA" id="ARBA00015419"/>
    </source>
</evidence>
<evidence type="ECO:0000259" key="13">
    <source>
        <dbReference type="Pfam" id="PF17243"/>
    </source>
</evidence>
<comment type="subunit">
    <text evidence="10">Interacts with TamB to form the translocation and assembly module (TAM).</text>
</comment>
<evidence type="ECO:0000256" key="4">
    <source>
        <dbReference type="ARBA" id="ARBA00022452"/>
    </source>
</evidence>
<keyword evidence="6" id="KW-0732">Signal</keyword>
<name>A0ABY6N331_9ALTE</name>
<dbReference type="PANTHER" id="PTHR12815:SF47">
    <property type="entry name" value="TRANSLOCATION AND ASSEMBLY MODULE SUBUNIT TAMA"/>
    <property type="match status" value="1"/>
</dbReference>
<keyword evidence="4" id="KW-1134">Transmembrane beta strand</keyword>
<organism evidence="14 15">
    <name type="scientific">Alkalimarinus alittae</name>
    <dbReference type="NCBI Taxonomy" id="2961619"/>
    <lineage>
        <taxon>Bacteria</taxon>
        <taxon>Pseudomonadati</taxon>
        <taxon>Pseudomonadota</taxon>
        <taxon>Gammaproteobacteria</taxon>
        <taxon>Alteromonadales</taxon>
        <taxon>Alteromonadaceae</taxon>
        <taxon>Alkalimarinus</taxon>
    </lineage>
</organism>
<evidence type="ECO:0000256" key="8">
    <source>
        <dbReference type="ARBA" id="ARBA00023237"/>
    </source>
</evidence>
<evidence type="ECO:0000256" key="10">
    <source>
        <dbReference type="ARBA" id="ARBA00093548"/>
    </source>
</evidence>
<evidence type="ECO:0000313" key="14">
    <source>
        <dbReference type="EMBL" id="UZE96483.1"/>
    </source>
</evidence>
<dbReference type="Gene3D" id="2.40.160.50">
    <property type="entry name" value="membrane protein fhac: a member of the omp85/tpsb transporter family"/>
    <property type="match status" value="1"/>
</dbReference>
<evidence type="ECO:0000313" key="15">
    <source>
        <dbReference type="Proteomes" id="UP001163739"/>
    </source>
</evidence>
<comment type="similarity">
    <text evidence="2">Belongs to the TamA family.</text>
</comment>
<evidence type="ECO:0000256" key="6">
    <source>
        <dbReference type="ARBA" id="ARBA00022729"/>
    </source>
</evidence>
<feature type="domain" description="TamA POTRA" evidence="13">
    <location>
        <begin position="42"/>
        <end position="103"/>
    </location>
</feature>
<dbReference type="InterPro" id="IPR039910">
    <property type="entry name" value="D15-like"/>
</dbReference>
<comment type="subcellular location">
    <subcellularLocation>
        <location evidence="1">Cell outer membrane</location>
    </subcellularLocation>
</comment>
<feature type="domain" description="Bacterial surface antigen (D15)" evidence="11">
    <location>
        <begin position="338"/>
        <end position="575"/>
    </location>
</feature>
<gene>
    <name evidence="14" type="ORF">NKI27_01670</name>
</gene>
<dbReference type="InterPro" id="IPR000184">
    <property type="entry name" value="Bac_surfAg_D15"/>
</dbReference>
<evidence type="ECO:0000256" key="1">
    <source>
        <dbReference type="ARBA" id="ARBA00004442"/>
    </source>
</evidence>
<accession>A0ABY6N331</accession>
<keyword evidence="8" id="KW-0998">Cell outer membrane</keyword>
<keyword evidence="15" id="KW-1185">Reference proteome</keyword>
<keyword evidence="7" id="KW-0472">Membrane</keyword>
<evidence type="ECO:0000259" key="11">
    <source>
        <dbReference type="Pfam" id="PF01103"/>
    </source>
</evidence>
<dbReference type="InterPro" id="IPR035243">
    <property type="entry name" value="TamA_POTRA_Dom_1"/>
</dbReference>
<reference evidence="14" key="1">
    <citation type="submission" date="2022-06" db="EMBL/GenBank/DDBJ databases">
        <title>Alkalimarinus sp. nov., isolated from gut of a Alitta virens.</title>
        <authorList>
            <person name="Yang A.I."/>
            <person name="Shin N.-R."/>
        </authorList>
    </citation>
    <scope>NUCLEOTIDE SEQUENCE</scope>
    <source>
        <strain evidence="14">A2M4</strain>
    </source>
</reference>
<dbReference type="Gene3D" id="3.10.20.310">
    <property type="entry name" value="membrane protein fhac"/>
    <property type="match status" value="3"/>
</dbReference>